<reference evidence="6" key="3">
    <citation type="submission" date="2018-07" db="EMBL/GenBank/DDBJ databases">
        <authorList>
            <person name="Quirk P.G."/>
            <person name="Krulwich T.A."/>
        </authorList>
    </citation>
    <scope>NUCLEOTIDE SEQUENCE</scope>
    <source>
        <strain evidence="6">CCRI-19302</strain>
    </source>
</reference>
<dbReference type="SUPFAM" id="SSF46785">
    <property type="entry name" value="Winged helix' DNA-binding domain"/>
    <property type="match status" value="1"/>
</dbReference>
<evidence type="ECO:0000313" key="8">
    <source>
        <dbReference type="Proteomes" id="UP000247523"/>
    </source>
</evidence>
<evidence type="ECO:0000259" key="4">
    <source>
        <dbReference type="PROSITE" id="PS51000"/>
    </source>
</evidence>
<dbReference type="PROSITE" id="PS00894">
    <property type="entry name" value="HTH_DEOR_1"/>
    <property type="match status" value="1"/>
</dbReference>
<dbReference type="AlphaFoldDB" id="A0A255IB57"/>
<dbReference type="InterPro" id="IPR037171">
    <property type="entry name" value="NagB/RpiA_transferase-like"/>
</dbReference>
<dbReference type="InterPro" id="IPR036388">
    <property type="entry name" value="WH-like_DNA-bd_sf"/>
</dbReference>
<dbReference type="SMART" id="SM01134">
    <property type="entry name" value="DeoRC"/>
    <property type="match status" value="1"/>
</dbReference>
<keyword evidence="3" id="KW-0804">Transcription</keyword>
<organism evidence="5 8">
    <name type="scientific">Lachnotalea glycerini</name>
    <dbReference type="NCBI Taxonomy" id="1763509"/>
    <lineage>
        <taxon>Bacteria</taxon>
        <taxon>Bacillati</taxon>
        <taxon>Bacillota</taxon>
        <taxon>Clostridia</taxon>
        <taxon>Lachnospirales</taxon>
        <taxon>Lachnospiraceae</taxon>
        <taxon>Lachnotalea</taxon>
    </lineage>
</organism>
<dbReference type="InterPro" id="IPR050313">
    <property type="entry name" value="Carb_Metab_HTH_regulators"/>
</dbReference>
<dbReference type="Gene3D" id="1.10.10.10">
    <property type="entry name" value="Winged helix-like DNA-binding domain superfamily/Winged helix DNA-binding domain"/>
    <property type="match status" value="1"/>
</dbReference>
<dbReference type="SUPFAM" id="SSF100950">
    <property type="entry name" value="NagB/RpiA/CoA transferase-like"/>
    <property type="match status" value="1"/>
</dbReference>
<evidence type="ECO:0000313" key="7">
    <source>
        <dbReference type="Proteomes" id="UP000216411"/>
    </source>
</evidence>
<name>A0A255IB57_9FIRM</name>
<feature type="domain" description="HTH deoR-type" evidence="4">
    <location>
        <begin position="8"/>
        <end position="63"/>
    </location>
</feature>
<dbReference type="SMART" id="SM00420">
    <property type="entry name" value="HTH_DEOR"/>
    <property type="match status" value="1"/>
</dbReference>
<dbReference type="PANTHER" id="PTHR30363:SF44">
    <property type="entry name" value="AGA OPERON TRANSCRIPTIONAL REPRESSOR-RELATED"/>
    <property type="match status" value="1"/>
</dbReference>
<dbReference type="Pfam" id="PF00455">
    <property type="entry name" value="DeoRC"/>
    <property type="match status" value="1"/>
</dbReference>
<dbReference type="Proteomes" id="UP000247523">
    <property type="component" value="Unassembled WGS sequence"/>
</dbReference>
<protein>
    <submittedName>
        <fullName evidence="5">DeoR family transcriptional regulator</fullName>
    </submittedName>
    <submittedName>
        <fullName evidence="6">DeoR/GlpR transcriptional regulator</fullName>
    </submittedName>
</protein>
<dbReference type="RefSeq" id="WP_094377837.1">
    <property type="nucleotide sequence ID" value="NZ_NOKA02000077.1"/>
</dbReference>
<evidence type="ECO:0000256" key="3">
    <source>
        <dbReference type="ARBA" id="ARBA00023163"/>
    </source>
</evidence>
<dbReference type="Pfam" id="PF08220">
    <property type="entry name" value="HTH_DeoR"/>
    <property type="match status" value="1"/>
</dbReference>
<reference evidence="6 7" key="1">
    <citation type="journal article" date="2017" name="Genome Announc.">
        <title>Draft Genome Sequence of a Sporulating and Motile Strain of Lachnotalea glycerini Isolated from Water in Quebec City, Canada.</title>
        <authorList>
            <person name="Maheux A.F."/>
            <person name="Boudreau D.K."/>
            <person name="Berube E."/>
            <person name="Boissinot M."/>
            <person name="Raymond F."/>
            <person name="Brodeur S."/>
            <person name="Corbeil J."/>
            <person name="Isabel S."/>
            <person name="Omar R.F."/>
            <person name="Bergeron M.G."/>
        </authorList>
    </citation>
    <scope>NUCLEOTIDE SEQUENCE [LARGE SCALE GENOMIC DNA]</scope>
    <source>
        <strain evidence="6 7">CCRI-19302</strain>
    </source>
</reference>
<accession>A0A255IB57</accession>
<evidence type="ECO:0000313" key="6">
    <source>
        <dbReference type="EMBL" id="RDY28841.1"/>
    </source>
</evidence>
<dbReference type="InterPro" id="IPR014036">
    <property type="entry name" value="DeoR-like_C"/>
</dbReference>
<dbReference type="PROSITE" id="PS51000">
    <property type="entry name" value="HTH_DEOR_2"/>
    <property type="match status" value="1"/>
</dbReference>
<dbReference type="PRINTS" id="PR00037">
    <property type="entry name" value="HTHLACR"/>
</dbReference>
<comment type="caution">
    <text evidence="5">The sequence shown here is derived from an EMBL/GenBank/DDBJ whole genome shotgun (WGS) entry which is preliminary data.</text>
</comment>
<keyword evidence="1" id="KW-0805">Transcription regulation</keyword>
<dbReference type="InterPro" id="IPR001034">
    <property type="entry name" value="DeoR_HTH"/>
</dbReference>
<sequence length="256" mass="28800">MKREKKYVDSRRDNILKIVKENPYVRVNELAKKLGVSLITIRRDLQFLDEQKLLKRTHGGAQVMKSEECDSDEISYYRRLIAMYAATLVENGDSLFINTSTNALQMLQYVTCNNITAITNNGKVINREYSPGINVILTGGELRYPKDAMVGDYAIRNLQTVFAKKAFVGCSGITPDAGMMTEIASEVSVNELMVNHSTEAVYVMADHTKIGKRSSFTSCAIEKVNYLITDELAPEEVLEEFKSKGVKVHQVHKGEF</sequence>
<dbReference type="EMBL" id="QICS01000005">
    <property type="protein sequence ID" value="PXV90307.1"/>
    <property type="molecule type" value="Genomic_DNA"/>
</dbReference>
<dbReference type="EMBL" id="NOKA02000077">
    <property type="protein sequence ID" value="RDY28841.1"/>
    <property type="molecule type" value="Genomic_DNA"/>
</dbReference>
<evidence type="ECO:0000256" key="2">
    <source>
        <dbReference type="ARBA" id="ARBA00023125"/>
    </source>
</evidence>
<keyword evidence="7" id="KW-1185">Reference proteome</keyword>
<evidence type="ECO:0000313" key="5">
    <source>
        <dbReference type="EMBL" id="PXV90307.1"/>
    </source>
</evidence>
<gene>
    <name evidence="5" type="ORF">C8E03_105217</name>
    <name evidence="6" type="ORF">CG710_019160</name>
</gene>
<proteinExistence type="predicted"/>
<dbReference type="PANTHER" id="PTHR30363">
    <property type="entry name" value="HTH-TYPE TRANSCRIPTIONAL REGULATOR SRLR-RELATED"/>
    <property type="match status" value="1"/>
</dbReference>
<keyword evidence="2" id="KW-0238">DNA-binding</keyword>
<evidence type="ECO:0000256" key="1">
    <source>
        <dbReference type="ARBA" id="ARBA00023015"/>
    </source>
</evidence>
<dbReference type="Proteomes" id="UP000216411">
    <property type="component" value="Unassembled WGS sequence"/>
</dbReference>
<dbReference type="GO" id="GO:0003677">
    <property type="term" value="F:DNA binding"/>
    <property type="evidence" value="ECO:0007669"/>
    <property type="project" value="UniProtKB-KW"/>
</dbReference>
<dbReference type="OrthoDB" id="9797223at2"/>
<reference evidence="5 8" key="2">
    <citation type="submission" date="2018-05" db="EMBL/GenBank/DDBJ databases">
        <title>Genomic Encyclopedia of Type Strains, Phase IV (KMG-IV): sequencing the most valuable type-strain genomes for metagenomic binning, comparative biology and taxonomic classification.</title>
        <authorList>
            <person name="Goeker M."/>
        </authorList>
    </citation>
    <scope>NUCLEOTIDE SEQUENCE [LARGE SCALE GENOMIC DNA]</scope>
    <source>
        <strain evidence="5 8">DSM 28816</strain>
    </source>
</reference>
<dbReference type="GO" id="GO:0003700">
    <property type="term" value="F:DNA-binding transcription factor activity"/>
    <property type="evidence" value="ECO:0007669"/>
    <property type="project" value="InterPro"/>
</dbReference>
<dbReference type="InterPro" id="IPR036390">
    <property type="entry name" value="WH_DNA-bd_sf"/>
</dbReference>
<dbReference type="InterPro" id="IPR018356">
    <property type="entry name" value="Tscrpt_reg_HTH_DeoR_CS"/>
</dbReference>